<dbReference type="Pfam" id="PF01381">
    <property type="entry name" value="HTH_3"/>
    <property type="match status" value="1"/>
</dbReference>
<dbReference type="Gene3D" id="1.10.260.40">
    <property type="entry name" value="lambda repressor-like DNA-binding domains"/>
    <property type="match status" value="1"/>
</dbReference>
<dbReference type="KEGG" id="lft:FG051_12050"/>
<accession>A0A5B7T642</accession>
<organism evidence="2 3">
    <name type="scientific">Companilactobacillus futsaii</name>
    <dbReference type="NCBI Taxonomy" id="938155"/>
    <lineage>
        <taxon>Bacteria</taxon>
        <taxon>Bacillati</taxon>
        <taxon>Bacillota</taxon>
        <taxon>Bacilli</taxon>
        <taxon>Lactobacillales</taxon>
        <taxon>Lactobacillaceae</taxon>
        <taxon>Companilactobacillus</taxon>
    </lineage>
</organism>
<evidence type="ECO:0000259" key="1">
    <source>
        <dbReference type="PROSITE" id="PS50943"/>
    </source>
</evidence>
<proteinExistence type="predicted"/>
<dbReference type="SMART" id="SM00530">
    <property type="entry name" value="HTH_XRE"/>
    <property type="match status" value="1"/>
</dbReference>
<dbReference type="PROSITE" id="PS50943">
    <property type="entry name" value="HTH_CROC1"/>
    <property type="match status" value="1"/>
</dbReference>
<dbReference type="CDD" id="cd00093">
    <property type="entry name" value="HTH_XRE"/>
    <property type="match status" value="1"/>
</dbReference>
<name>A0A5B7T642_9LACO</name>
<dbReference type="RefSeq" id="WP_083484627.1">
    <property type="nucleotide sequence ID" value="NZ_CP040736.1"/>
</dbReference>
<dbReference type="InterPro" id="IPR001387">
    <property type="entry name" value="Cro/C1-type_HTH"/>
</dbReference>
<dbReference type="Proteomes" id="UP000310673">
    <property type="component" value="Chromosome"/>
</dbReference>
<dbReference type="SUPFAM" id="SSF47413">
    <property type="entry name" value="lambda repressor-like DNA-binding domains"/>
    <property type="match status" value="1"/>
</dbReference>
<gene>
    <name evidence="2" type="ORF">FG051_12050</name>
</gene>
<evidence type="ECO:0000313" key="2">
    <source>
        <dbReference type="EMBL" id="QCX26009.1"/>
    </source>
</evidence>
<evidence type="ECO:0000313" key="3">
    <source>
        <dbReference type="Proteomes" id="UP000310673"/>
    </source>
</evidence>
<dbReference type="InterPro" id="IPR010982">
    <property type="entry name" value="Lambda_DNA-bd_dom_sf"/>
</dbReference>
<reference evidence="2 3" key="1">
    <citation type="submission" date="2019-05" db="EMBL/GenBank/DDBJ databases">
        <title>Genome Sequence of Lactobacillus futsaii Y97, a Potential Probiotic Strain Isolated from the Futsai of Taiwan.</title>
        <authorList>
            <person name="Du X."/>
        </authorList>
    </citation>
    <scope>NUCLEOTIDE SEQUENCE [LARGE SCALE GENOMIC DNA]</scope>
    <source>
        <strain evidence="2 3">Y97</strain>
    </source>
</reference>
<dbReference type="AlphaFoldDB" id="A0A5B7T642"/>
<feature type="domain" description="HTH cro/C1-type" evidence="1">
    <location>
        <begin position="15"/>
        <end position="66"/>
    </location>
</feature>
<protein>
    <submittedName>
        <fullName evidence="2">Helix-turn-helix transcriptional regulator</fullName>
    </submittedName>
</protein>
<dbReference type="GO" id="GO:0003677">
    <property type="term" value="F:DNA binding"/>
    <property type="evidence" value="ECO:0007669"/>
    <property type="project" value="InterPro"/>
</dbReference>
<dbReference type="EMBL" id="CP040736">
    <property type="protein sequence ID" value="QCX26009.1"/>
    <property type="molecule type" value="Genomic_DNA"/>
</dbReference>
<sequence>MCENNKLEIAVKIFKIREKLGWTRSKLAQEANVLESTVVEIESGNNINIETLSKLATAMGKKVTINIE</sequence>